<accession>A0AAD6HS54</accession>
<evidence type="ECO:0000259" key="10">
    <source>
        <dbReference type="PROSITE" id="PS00623"/>
    </source>
</evidence>
<dbReference type="PANTHER" id="PTHR11552:SF138">
    <property type="entry name" value="DEHYDROGENASE PKFF-RELATED"/>
    <property type="match status" value="1"/>
</dbReference>
<dbReference type="Proteomes" id="UP001215712">
    <property type="component" value="Unassembled WGS sequence"/>
</dbReference>
<dbReference type="GO" id="GO:0005737">
    <property type="term" value="C:cytoplasm"/>
    <property type="evidence" value="ECO:0007669"/>
    <property type="project" value="UniProtKB-SubCell"/>
</dbReference>
<protein>
    <submittedName>
        <fullName evidence="12">Glucose-methanol-choline oxidoreductase</fullName>
    </submittedName>
</protein>
<evidence type="ECO:0000256" key="4">
    <source>
        <dbReference type="ARBA" id="ARBA00022490"/>
    </source>
</evidence>
<keyword evidence="5" id="KW-0134">Cell wall</keyword>
<keyword evidence="4" id="KW-0963">Cytoplasm</keyword>
<keyword evidence="5" id="KW-0964">Secreted</keyword>
<dbReference type="Pfam" id="PF00732">
    <property type="entry name" value="GMC_oxred_N"/>
    <property type="match status" value="1"/>
</dbReference>
<gene>
    <name evidence="12" type="ORF">N7493_002228</name>
</gene>
<organism evidence="12 13">
    <name type="scientific">Penicillium malachiteum</name>
    <dbReference type="NCBI Taxonomy" id="1324776"/>
    <lineage>
        <taxon>Eukaryota</taxon>
        <taxon>Fungi</taxon>
        <taxon>Dikarya</taxon>
        <taxon>Ascomycota</taxon>
        <taxon>Pezizomycotina</taxon>
        <taxon>Eurotiomycetes</taxon>
        <taxon>Eurotiomycetidae</taxon>
        <taxon>Eurotiales</taxon>
        <taxon>Aspergillaceae</taxon>
        <taxon>Penicillium</taxon>
    </lineage>
</organism>
<dbReference type="EMBL" id="JAQJAN010000003">
    <property type="protein sequence ID" value="KAJ5733442.1"/>
    <property type="molecule type" value="Genomic_DNA"/>
</dbReference>
<evidence type="ECO:0000259" key="11">
    <source>
        <dbReference type="PROSITE" id="PS00624"/>
    </source>
</evidence>
<keyword evidence="6" id="KW-0325">Glycoprotein</keyword>
<feature type="binding site" evidence="8">
    <location>
        <begin position="587"/>
        <end position="588"/>
    </location>
    <ligand>
        <name>FAD</name>
        <dbReference type="ChEBI" id="CHEBI:57692"/>
    </ligand>
</feature>
<sequence>MRISGYLLFLGLANTSEPRPITPRGPPFSNTKFDYVVVGGGTAGIVIASRLAEKSYTVALVEAGGYYEYESLAEVPVADVLPVGSDPRTKASVDWGFVARGQGGVNGRAIHFARGKCLGGSSALNFMIYQRPTIESMDQWASAVNDSSYKFNEVLPFYKKSVTFTKPNIDERAENATTQFSSEGFDMEDGGPLQVSYPNYAQPFSSWMKLGMEDIGIKGAEDFNLGSLMGAQYCTTTIDPNSELRSSSQASFLGGTIPPSLTVFTETLAKRVLFDDELQAAGVLVGGAFGNDVTLTASEEVIISAGAFQSPQLLMVSGIGPSDELQKLGIKTIADRPGVGQNMWDHPFMAPSYRVRVETLTSLATNLISAVTQLLESVLRRGQLTNPIADFVAWEKIPQNLRSNWSSSTQKSLSQFSSDWPEAEYMSAAGYIGNVSNLLLDQPRDGYQYSSILGVLITPLSRGNITLKSADTSDLPIINPNWLEHQADQDIAIAMFKRIRQAFRSHAMAPIVIGEEYYPGTHVQSDTEILEFIKNHIMTLWHPACTCKMGTSSDNMAVVDSRARVFGVDKLRVVDASAFPFLPPGHPQATVYMLAEKIAHDIIIGQ</sequence>
<keyword evidence="9" id="KW-0285">Flavoprotein</keyword>
<name>A0AAD6HS54_9EURO</name>
<feature type="binding site" evidence="8">
    <location>
        <begin position="541"/>
        <end position="542"/>
    </location>
    <ligand>
        <name>FAD</name>
        <dbReference type="ChEBI" id="CHEBI:57692"/>
    </ligand>
</feature>
<dbReference type="InterPro" id="IPR036188">
    <property type="entry name" value="FAD/NAD-bd_sf"/>
</dbReference>
<feature type="domain" description="Glucose-methanol-choline oxidoreductase N-terminal" evidence="10">
    <location>
        <begin position="115"/>
        <end position="138"/>
    </location>
</feature>
<dbReference type="AlphaFoldDB" id="A0AAD6HS54"/>
<comment type="subcellular location">
    <subcellularLocation>
        <location evidence="2">Cytoplasm</location>
    </subcellularLocation>
    <subcellularLocation>
        <location evidence="1">Secreted</location>
        <location evidence="1">Cell wall</location>
    </subcellularLocation>
</comment>
<dbReference type="PROSITE" id="PS00624">
    <property type="entry name" value="GMC_OXRED_2"/>
    <property type="match status" value="1"/>
</dbReference>
<dbReference type="GO" id="GO:0044550">
    <property type="term" value="P:secondary metabolite biosynthetic process"/>
    <property type="evidence" value="ECO:0007669"/>
    <property type="project" value="TreeGrafter"/>
</dbReference>
<dbReference type="InterPro" id="IPR012132">
    <property type="entry name" value="GMC_OxRdtase"/>
</dbReference>
<evidence type="ECO:0000256" key="5">
    <source>
        <dbReference type="ARBA" id="ARBA00022512"/>
    </source>
</evidence>
<evidence type="ECO:0000256" key="1">
    <source>
        <dbReference type="ARBA" id="ARBA00004191"/>
    </source>
</evidence>
<feature type="active site" description="Proton acceptor" evidence="7">
    <location>
        <position position="586"/>
    </location>
</feature>
<dbReference type="GO" id="GO:0050660">
    <property type="term" value="F:flavin adenine dinucleotide binding"/>
    <property type="evidence" value="ECO:0007669"/>
    <property type="project" value="InterPro"/>
</dbReference>
<dbReference type="Gene3D" id="3.30.560.10">
    <property type="entry name" value="Glucose Oxidase, domain 3"/>
    <property type="match status" value="1"/>
</dbReference>
<comment type="cofactor">
    <cofactor evidence="8">
        <name>FAD</name>
        <dbReference type="ChEBI" id="CHEBI:57692"/>
    </cofactor>
</comment>
<dbReference type="SUPFAM" id="SSF51905">
    <property type="entry name" value="FAD/NAD(P)-binding domain"/>
    <property type="match status" value="1"/>
</dbReference>
<evidence type="ECO:0000256" key="8">
    <source>
        <dbReference type="PIRSR" id="PIRSR000137-2"/>
    </source>
</evidence>
<dbReference type="Pfam" id="PF05199">
    <property type="entry name" value="GMC_oxred_C"/>
    <property type="match status" value="1"/>
</dbReference>
<evidence type="ECO:0000256" key="9">
    <source>
        <dbReference type="RuleBase" id="RU003968"/>
    </source>
</evidence>
<dbReference type="PIRSF" id="PIRSF000137">
    <property type="entry name" value="Alcohol_oxidase"/>
    <property type="match status" value="1"/>
</dbReference>
<dbReference type="GO" id="GO:0016614">
    <property type="term" value="F:oxidoreductase activity, acting on CH-OH group of donors"/>
    <property type="evidence" value="ECO:0007669"/>
    <property type="project" value="InterPro"/>
</dbReference>
<feature type="active site" description="Proton donor" evidence="7">
    <location>
        <position position="542"/>
    </location>
</feature>
<dbReference type="PANTHER" id="PTHR11552">
    <property type="entry name" value="GLUCOSE-METHANOL-CHOLINE GMC OXIDOREDUCTASE"/>
    <property type="match status" value="1"/>
</dbReference>
<evidence type="ECO:0000313" key="12">
    <source>
        <dbReference type="EMBL" id="KAJ5733442.1"/>
    </source>
</evidence>
<evidence type="ECO:0000313" key="13">
    <source>
        <dbReference type="Proteomes" id="UP001215712"/>
    </source>
</evidence>
<evidence type="ECO:0000256" key="7">
    <source>
        <dbReference type="PIRSR" id="PIRSR000137-1"/>
    </source>
</evidence>
<reference evidence="12" key="1">
    <citation type="journal article" date="2023" name="IMA Fungus">
        <title>Comparative genomic study of the Penicillium genus elucidates a diverse pangenome and 15 lateral gene transfer events.</title>
        <authorList>
            <person name="Petersen C."/>
            <person name="Sorensen T."/>
            <person name="Nielsen M.R."/>
            <person name="Sondergaard T.E."/>
            <person name="Sorensen J.L."/>
            <person name="Fitzpatrick D.A."/>
            <person name="Frisvad J.C."/>
            <person name="Nielsen K.L."/>
        </authorList>
    </citation>
    <scope>NUCLEOTIDE SEQUENCE</scope>
    <source>
        <strain evidence="12">IBT 17514</strain>
    </source>
</reference>
<reference evidence="12" key="2">
    <citation type="submission" date="2023-01" db="EMBL/GenBank/DDBJ databases">
        <authorList>
            <person name="Petersen C."/>
        </authorList>
    </citation>
    <scope>NUCLEOTIDE SEQUENCE</scope>
    <source>
        <strain evidence="12">IBT 17514</strain>
    </source>
</reference>
<keyword evidence="13" id="KW-1185">Reference proteome</keyword>
<keyword evidence="8 9" id="KW-0274">FAD</keyword>
<evidence type="ECO:0000256" key="3">
    <source>
        <dbReference type="ARBA" id="ARBA00010790"/>
    </source>
</evidence>
<dbReference type="SUPFAM" id="SSF54373">
    <property type="entry name" value="FAD-linked reductases, C-terminal domain"/>
    <property type="match status" value="1"/>
</dbReference>
<feature type="domain" description="Glucose-methanol-choline oxidoreductase N-terminal" evidence="11">
    <location>
        <begin position="306"/>
        <end position="320"/>
    </location>
</feature>
<dbReference type="Gene3D" id="3.50.50.60">
    <property type="entry name" value="FAD/NAD(P)-binding domain"/>
    <property type="match status" value="1"/>
</dbReference>
<dbReference type="InterPro" id="IPR007867">
    <property type="entry name" value="GMC_OxRtase_C"/>
</dbReference>
<proteinExistence type="inferred from homology"/>
<comment type="caution">
    <text evidence="12">The sequence shown here is derived from an EMBL/GenBank/DDBJ whole genome shotgun (WGS) entry which is preliminary data.</text>
</comment>
<comment type="similarity">
    <text evidence="3 9">Belongs to the GMC oxidoreductase family.</text>
</comment>
<evidence type="ECO:0000256" key="2">
    <source>
        <dbReference type="ARBA" id="ARBA00004496"/>
    </source>
</evidence>
<evidence type="ECO:0000256" key="6">
    <source>
        <dbReference type="ARBA" id="ARBA00023180"/>
    </source>
</evidence>
<dbReference type="PROSITE" id="PS00623">
    <property type="entry name" value="GMC_OXRED_1"/>
    <property type="match status" value="1"/>
</dbReference>
<dbReference type="InterPro" id="IPR000172">
    <property type="entry name" value="GMC_OxRdtase_N"/>
</dbReference>